<evidence type="ECO:0000259" key="1">
    <source>
        <dbReference type="Pfam" id="PF25597"/>
    </source>
</evidence>
<dbReference type="AlphaFoldDB" id="A0A371HYS7"/>
<keyword evidence="3" id="KW-1185">Reference proteome</keyword>
<protein>
    <recommendedName>
        <fullName evidence="1">Retroviral polymerase SH3-like domain-containing protein</fullName>
    </recommendedName>
</protein>
<organism evidence="2 3">
    <name type="scientific">Mucuna pruriens</name>
    <name type="common">Velvet bean</name>
    <name type="synonym">Dolichos pruriens</name>
    <dbReference type="NCBI Taxonomy" id="157652"/>
    <lineage>
        <taxon>Eukaryota</taxon>
        <taxon>Viridiplantae</taxon>
        <taxon>Streptophyta</taxon>
        <taxon>Embryophyta</taxon>
        <taxon>Tracheophyta</taxon>
        <taxon>Spermatophyta</taxon>
        <taxon>Magnoliopsida</taxon>
        <taxon>eudicotyledons</taxon>
        <taxon>Gunneridae</taxon>
        <taxon>Pentapetalae</taxon>
        <taxon>rosids</taxon>
        <taxon>fabids</taxon>
        <taxon>Fabales</taxon>
        <taxon>Fabaceae</taxon>
        <taxon>Papilionoideae</taxon>
        <taxon>50 kb inversion clade</taxon>
        <taxon>NPAAA clade</taxon>
        <taxon>indigoferoid/millettioid clade</taxon>
        <taxon>Phaseoleae</taxon>
        <taxon>Mucuna</taxon>
    </lineage>
</organism>
<reference evidence="2" key="1">
    <citation type="submission" date="2018-05" db="EMBL/GenBank/DDBJ databases">
        <title>Draft genome of Mucuna pruriens seed.</title>
        <authorList>
            <person name="Nnadi N.E."/>
            <person name="Vos R."/>
            <person name="Hasami M.H."/>
            <person name="Devisetty U.K."/>
            <person name="Aguiy J.C."/>
        </authorList>
    </citation>
    <scope>NUCLEOTIDE SEQUENCE [LARGE SCALE GENOMIC DNA]</scope>
    <source>
        <strain evidence="2">JCA_2017</strain>
    </source>
</reference>
<gene>
    <name evidence="2" type="ORF">CR513_07978</name>
</gene>
<dbReference type="EMBL" id="QJKJ01001386">
    <property type="protein sequence ID" value="RDY07854.1"/>
    <property type="molecule type" value="Genomic_DNA"/>
</dbReference>
<comment type="caution">
    <text evidence="2">The sequence shown here is derived from an EMBL/GenBank/DDBJ whole genome shotgun (WGS) entry which is preliminary data.</text>
</comment>
<accession>A0A371HYS7</accession>
<dbReference type="InterPro" id="IPR057670">
    <property type="entry name" value="SH3_retrovirus"/>
</dbReference>
<proteinExistence type="predicted"/>
<dbReference type="OrthoDB" id="1751476at2759"/>
<evidence type="ECO:0000313" key="3">
    <source>
        <dbReference type="Proteomes" id="UP000257109"/>
    </source>
</evidence>
<name>A0A371HYS7_MUCPR</name>
<feature type="non-terminal residue" evidence="2">
    <location>
        <position position="1"/>
    </location>
</feature>
<evidence type="ECO:0000313" key="2">
    <source>
        <dbReference type="EMBL" id="RDY07854.1"/>
    </source>
</evidence>
<sequence length="123" mass="14404">MNCGKVDNSKFPIFTLLDGKFYPKSDKGIFIRYLIASKAYTVYNFGTLKVEESVHLIESFVELNIKELQTISKEPLLDDEPKNWQMKTYHPKDLGNIKDRVKIGQPSKTKLKWLYFQKLNPKM</sequence>
<feature type="domain" description="Retroviral polymerase SH3-like" evidence="1">
    <location>
        <begin position="19"/>
        <end position="56"/>
    </location>
</feature>
<dbReference type="Pfam" id="PF25597">
    <property type="entry name" value="SH3_retrovirus"/>
    <property type="match status" value="1"/>
</dbReference>
<dbReference type="Proteomes" id="UP000257109">
    <property type="component" value="Unassembled WGS sequence"/>
</dbReference>